<evidence type="ECO:0008006" key="2">
    <source>
        <dbReference type="Google" id="ProtNLM"/>
    </source>
</evidence>
<reference evidence="1" key="1">
    <citation type="submission" date="2018-05" db="EMBL/GenBank/DDBJ databases">
        <authorList>
            <person name="Lanie J.A."/>
            <person name="Ng W.-L."/>
            <person name="Kazmierczak K.M."/>
            <person name="Andrzejewski T.M."/>
            <person name="Davidsen T.M."/>
            <person name="Wayne K.J."/>
            <person name="Tettelin H."/>
            <person name="Glass J.I."/>
            <person name="Rusch D."/>
            <person name="Podicherti R."/>
            <person name="Tsui H.-C.T."/>
            <person name="Winkler M.E."/>
        </authorList>
    </citation>
    <scope>NUCLEOTIDE SEQUENCE</scope>
</reference>
<evidence type="ECO:0000313" key="1">
    <source>
        <dbReference type="EMBL" id="SVD57787.1"/>
    </source>
</evidence>
<accession>A0A382WG38</accession>
<proteinExistence type="predicted"/>
<dbReference type="Gene3D" id="3.60.20.10">
    <property type="entry name" value="Glutamine Phosphoribosylpyrophosphate, subunit 1, domain 1"/>
    <property type="match status" value="1"/>
</dbReference>
<gene>
    <name evidence="1" type="ORF">METZ01_LOCUS410641</name>
</gene>
<dbReference type="AlphaFoldDB" id="A0A382WG38"/>
<organism evidence="1">
    <name type="scientific">marine metagenome</name>
    <dbReference type="NCBI Taxonomy" id="408172"/>
    <lineage>
        <taxon>unclassified sequences</taxon>
        <taxon>metagenomes</taxon>
        <taxon>ecological metagenomes</taxon>
    </lineage>
</organism>
<dbReference type="InterPro" id="IPR001353">
    <property type="entry name" value="Proteasome_sua/b"/>
</dbReference>
<dbReference type="InterPro" id="IPR029055">
    <property type="entry name" value="Ntn_hydrolases_N"/>
</dbReference>
<name>A0A382WG38_9ZZZZ</name>
<protein>
    <recommendedName>
        <fullName evidence="2">Proteasome alpha-type subunits domain-containing protein</fullName>
    </recommendedName>
</protein>
<dbReference type="GO" id="GO:0005839">
    <property type="term" value="C:proteasome core complex"/>
    <property type="evidence" value="ECO:0007669"/>
    <property type="project" value="InterPro"/>
</dbReference>
<dbReference type="Pfam" id="PF00227">
    <property type="entry name" value="Proteasome"/>
    <property type="match status" value="1"/>
</dbReference>
<feature type="non-terminal residue" evidence="1">
    <location>
        <position position="220"/>
    </location>
</feature>
<sequence length="220" mass="23849">MLEEPYRWVEAINNRREYLEDQLSAGSPVVGMTYADGVLLLTTTPGPRKLFEIYNEIAFAAVGHPADIEKLRKAVIDIAHIEGFNLSARDVTLQRLVSFGIGPLMKAAFDEIFRSPFIARVMMAELDPVEAGDVFYTIDADGSFAQGGRVAAVSGSEESTRAMTAKLGEVDGALPLQEALGAALQVWGLGRLFLDSDEGQEPGESDVLEFLKDGLQGLKV</sequence>
<dbReference type="EMBL" id="UINC01159601">
    <property type="protein sequence ID" value="SVD57787.1"/>
    <property type="molecule type" value="Genomic_DNA"/>
</dbReference>
<dbReference type="SUPFAM" id="SSF56235">
    <property type="entry name" value="N-terminal nucleophile aminohydrolases (Ntn hydrolases)"/>
    <property type="match status" value="1"/>
</dbReference>
<dbReference type="GO" id="GO:0051603">
    <property type="term" value="P:proteolysis involved in protein catabolic process"/>
    <property type="evidence" value="ECO:0007669"/>
    <property type="project" value="InterPro"/>
</dbReference>